<dbReference type="Pfam" id="PF00015">
    <property type="entry name" value="MCPsignal"/>
    <property type="match status" value="1"/>
</dbReference>
<dbReference type="PANTHER" id="PTHR32089:SF112">
    <property type="entry name" value="LYSOZYME-LIKE PROTEIN-RELATED"/>
    <property type="match status" value="1"/>
</dbReference>
<sequence length="541" mass="57735">MATQGEAVRSRRRGARAYSKGIDMAGLRGRRGRAVEAAPAADVQRELRALDDVVRGLGASTGCGDLGDILETIRGALGFEYASAWRVDRAQGALTFVAQTGHLSRELTEMTPGYRMPKGVGLCGLAWQRDGVLPVADLREHATNCSRGEAFLRAGARGAMTMPLWERGEVVAVLDFLSTSVRSEGTEQTLVLDVLARTVSQALEARRAADEIAQVARDQQAVTTSVAKVGACTDEEQALRTALDTVREEFGWEYGSYWAVDPAARVLRFQVESGSAGEEFRRVTLAASFAEGVGLAGRAWRARDLVFVRDLGELTDCVRAPAAQRAGVRSGVCLPVVVGDEVLGTMDFFTTETIELSDSRRGSLRNVAKLVSQRVDIIRAAQRDRTAAEALLGSVARLSESASEAVRVAEEAVAQTSAMAEEVRTLEASSSAVGDVIRVISSIADQTNLLALNATIEAARAGQAGRGFAVVATEVKDLAGGTSTATSRVEQQVADIQANTAAVSRGIESVSTTIRRMDEVQARIGEVLDEQREMARSFQAS</sequence>
<dbReference type="Proteomes" id="UP000642125">
    <property type="component" value="Unassembled WGS sequence"/>
</dbReference>
<keyword evidence="1 2" id="KW-0807">Transducer</keyword>
<dbReference type="SMART" id="SM00283">
    <property type="entry name" value="MA"/>
    <property type="match status" value="1"/>
</dbReference>
<reference evidence="4" key="1">
    <citation type="submission" date="2021-01" db="EMBL/GenBank/DDBJ databases">
        <title>Whole genome shotgun sequence of Cellulomonas pakistanensis NBRC 110800.</title>
        <authorList>
            <person name="Komaki H."/>
            <person name="Tamura T."/>
        </authorList>
    </citation>
    <scope>NUCLEOTIDE SEQUENCE</scope>
    <source>
        <strain evidence="4">NBRC 110800</strain>
    </source>
</reference>
<keyword evidence="5" id="KW-1185">Reference proteome</keyword>
<comment type="caution">
    <text evidence="4">The sequence shown here is derived from an EMBL/GenBank/DDBJ whole genome shotgun (WGS) entry which is preliminary data.</text>
</comment>
<dbReference type="InterPro" id="IPR004089">
    <property type="entry name" value="MCPsignal_dom"/>
</dbReference>
<dbReference type="Gene3D" id="1.10.287.950">
    <property type="entry name" value="Methyl-accepting chemotaxis protein"/>
    <property type="match status" value="1"/>
</dbReference>
<dbReference type="PANTHER" id="PTHR32089">
    <property type="entry name" value="METHYL-ACCEPTING CHEMOTAXIS PROTEIN MCPB"/>
    <property type="match status" value="1"/>
</dbReference>
<evidence type="ECO:0000259" key="3">
    <source>
        <dbReference type="PROSITE" id="PS50111"/>
    </source>
</evidence>
<dbReference type="SUPFAM" id="SSF58104">
    <property type="entry name" value="Methyl-accepting chemotaxis protein (MCP) signaling domain"/>
    <property type="match status" value="1"/>
</dbReference>
<protein>
    <recommendedName>
        <fullName evidence="3">Methyl-accepting transducer domain-containing protein</fullName>
    </recommendedName>
</protein>
<organism evidence="4 5">
    <name type="scientific">Cellulomonas pakistanensis</name>
    <dbReference type="NCBI Taxonomy" id="992287"/>
    <lineage>
        <taxon>Bacteria</taxon>
        <taxon>Bacillati</taxon>
        <taxon>Actinomycetota</taxon>
        <taxon>Actinomycetes</taxon>
        <taxon>Micrococcales</taxon>
        <taxon>Cellulomonadaceae</taxon>
        <taxon>Cellulomonas</taxon>
    </lineage>
</organism>
<dbReference type="Gene3D" id="3.30.450.40">
    <property type="match status" value="2"/>
</dbReference>
<dbReference type="GO" id="GO:0007165">
    <property type="term" value="P:signal transduction"/>
    <property type="evidence" value="ECO:0007669"/>
    <property type="project" value="UniProtKB-KW"/>
</dbReference>
<evidence type="ECO:0000313" key="4">
    <source>
        <dbReference type="EMBL" id="GIG37618.1"/>
    </source>
</evidence>
<dbReference type="InterPro" id="IPR029016">
    <property type="entry name" value="GAF-like_dom_sf"/>
</dbReference>
<gene>
    <name evidence="4" type="ORF">Cpa01nite_29990</name>
</gene>
<dbReference type="SUPFAM" id="SSF55781">
    <property type="entry name" value="GAF domain-like"/>
    <property type="match status" value="2"/>
</dbReference>
<accession>A0A919PCE8</accession>
<evidence type="ECO:0000313" key="5">
    <source>
        <dbReference type="Proteomes" id="UP000642125"/>
    </source>
</evidence>
<dbReference type="AlphaFoldDB" id="A0A919PCE8"/>
<evidence type="ECO:0000256" key="1">
    <source>
        <dbReference type="ARBA" id="ARBA00023224"/>
    </source>
</evidence>
<proteinExistence type="predicted"/>
<dbReference type="Pfam" id="PF13185">
    <property type="entry name" value="GAF_2"/>
    <property type="match status" value="2"/>
</dbReference>
<dbReference type="GO" id="GO:0016020">
    <property type="term" value="C:membrane"/>
    <property type="evidence" value="ECO:0007669"/>
    <property type="project" value="InterPro"/>
</dbReference>
<feature type="domain" description="Methyl-accepting transducer" evidence="3">
    <location>
        <begin position="394"/>
        <end position="541"/>
    </location>
</feature>
<dbReference type="SMART" id="SM00065">
    <property type="entry name" value="GAF"/>
    <property type="match status" value="2"/>
</dbReference>
<dbReference type="EMBL" id="BONO01000026">
    <property type="protein sequence ID" value="GIG37618.1"/>
    <property type="molecule type" value="Genomic_DNA"/>
</dbReference>
<dbReference type="InterPro" id="IPR003018">
    <property type="entry name" value="GAF"/>
</dbReference>
<evidence type="ECO:0000256" key="2">
    <source>
        <dbReference type="PROSITE-ProRule" id="PRU00284"/>
    </source>
</evidence>
<dbReference type="PROSITE" id="PS50111">
    <property type="entry name" value="CHEMOTAXIS_TRANSDUC_2"/>
    <property type="match status" value="1"/>
</dbReference>
<name>A0A919PCE8_9CELL</name>